<organism evidence="7 8">
    <name type="scientific">Flavobacterium sediminilitoris</name>
    <dbReference type="NCBI Taxonomy" id="2024526"/>
    <lineage>
        <taxon>Bacteria</taxon>
        <taxon>Pseudomonadati</taxon>
        <taxon>Bacteroidota</taxon>
        <taxon>Flavobacteriia</taxon>
        <taxon>Flavobacteriales</taxon>
        <taxon>Flavobacteriaceae</taxon>
        <taxon>Flavobacterium</taxon>
    </lineage>
</organism>
<dbReference type="PANTHER" id="PTHR43133:SF46">
    <property type="entry name" value="RNA POLYMERASE SIGMA-70 FACTOR ECF SUBFAMILY"/>
    <property type="match status" value="1"/>
</dbReference>
<proteinExistence type="inferred from homology"/>
<evidence type="ECO:0000313" key="7">
    <source>
        <dbReference type="EMBL" id="UOX32466.1"/>
    </source>
</evidence>
<keyword evidence="8" id="KW-1185">Reference proteome</keyword>
<dbReference type="InterPro" id="IPR013325">
    <property type="entry name" value="RNA_pol_sigma_r2"/>
</dbReference>
<reference evidence="7" key="2">
    <citation type="submission" date="2022-04" db="EMBL/GenBank/DDBJ databases">
        <title>Complete Genome Sequence of Flavobacterium sediminilitoris YSM-43, Isolated from a Tidal Sediment.</title>
        <authorList>
            <person name="Lee P.A."/>
        </authorList>
    </citation>
    <scope>NUCLEOTIDE SEQUENCE</scope>
    <source>
        <strain evidence="7">YSM-43</strain>
    </source>
</reference>
<comment type="similarity">
    <text evidence="1">Belongs to the sigma-70 factor family. ECF subfamily.</text>
</comment>
<dbReference type="InterPro" id="IPR014284">
    <property type="entry name" value="RNA_pol_sigma-70_dom"/>
</dbReference>
<dbReference type="Gene3D" id="1.10.1740.10">
    <property type="match status" value="1"/>
</dbReference>
<evidence type="ECO:0000256" key="4">
    <source>
        <dbReference type="ARBA" id="ARBA00023163"/>
    </source>
</evidence>
<dbReference type="InterPro" id="IPR039425">
    <property type="entry name" value="RNA_pol_sigma-70-like"/>
</dbReference>
<dbReference type="SUPFAM" id="SSF88659">
    <property type="entry name" value="Sigma3 and sigma4 domains of RNA polymerase sigma factors"/>
    <property type="match status" value="1"/>
</dbReference>
<sequence length="177" mass="20980">MDEKIIQACKKQNREAQRKLYEYMAPKLYHLCKRYLKKEEEIEEILADGFFIIFTKINQLKENYAFEAWARKIVVNQCLLELKKKVNFNLYLEDTNYKLHPLTEETTDLEEADLLNLLNYIPEGCRTIFNLFVIEGFSHKEIANQLGISEGTSKSQLNASKSKLRELVHQFYYQKAK</sequence>
<dbReference type="InterPro" id="IPR013324">
    <property type="entry name" value="RNA_pol_sigma_r3/r4-like"/>
</dbReference>
<feature type="domain" description="RNA polymerase sigma-70 region 2" evidence="5">
    <location>
        <begin position="20"/>
        <end position="85"/>
    </location>
</feature>
<dbReference type="Pfam" id="PF08281">
    <property type="entry name" value="Sigma70_r4_2"/>
    <property type="match status" value="1"/>
</dbReference>
<accession>A0ABY4HII1</accession>
<dbReference type="InterPro" id="IPR013249">
    <property type="entry name" value="RNA_pol_sigma70_r4_t2"/>
</dbReference>
<protein>
    <submittedName>
        <fullName evidence="7">Sigma-70 family RNA polymerase sigma factor</fullName>
    </submittedName>
</protein>
<dbReference type="PANTHER" id="PTHR43133">
    <property type="entry name" value="RNA POLYMERASE ECF-TYPE SIGMA FACTO"/>
    <property type="match status" value="1"/>
</dbReference>
<evidence type="ECO:0000256" key="3">
    <source>
        <dbReference type="ARBA" id="ARBA00023082"/>
    </source>
</evidence>
<evidence type="ECO:0000259" key="6">
    <source>
        <dbReference type="Pfam" id="PF08281"/>
    </source>
</evidence>
<evidence type="ECO:0000259" key="5">
    <source>
        <dbReference type="Pfam" id="PF04542"/>
    </source>
</evidence>
<dbReference type="RefSeq" id="WP_045968028.1">
    <property type="nucleotide sequence ID" value="NZ_CP090145.1"/>
</dbReference>
<evidence type="ECO:0000256" key="1">
    <source>
        <dbReference type="ARBA" id="ARBA00010641"/>
    </source>
</evidence>
<dbReference type="InterPro" id="IPR007627">
    <property type="entry name" value="RNA_pol_sigma70_r2"/>
</dbReference>
<name>A0ABY4HII1_9FLAO</name>
<dbReference type="Gene3D" id="1.10.10.10">
    <property type="entry name" value="Winged helix-like DNA-binding domain superfamily/Winged helix DNA-binding domain"/>
    <property type="match status" value="1"/>
</dbReference>
<keyword evidence="4" id="KW-0804">Transcription</keyword>
<dbReference type="Pfam" id="PF04542">
    <property type="entry name" value="Sigma70_r2"/>
    <property type="match status" value="1"/>
</dbReference>
<keyword evidence="2" id="KW-0805">Transcription regulation</keyword>
<dbReference type="EMBL" id="CP090145">
    <property type="protein sequence ID" value="UOX32466.1"/>
    <property type="molecule type" value="Genomic_DNA"/>
</dbReference>
<gene>
    <name evidence="7" type="ORF">LXD69_10425</name>
</gene>
<evidence type="ECO:0000256" key="2">
    <source>
        <dbReference type="ARBA" id="ARBA00023015"/>
    </source>
</evidence>
<dbReference type="SUPFAM" id="SSF88946">
    <property type="entry name" value="Sigma2 domain of RNA polymerase sigma factors"/>
    <property type="match status" value="1"/>
</dbReference>
<reference evidence="7" key="1">
    <citation type="submission" date="2021-12" db="EMBL/GenBank/DDBJ databases">
        <authorList>
            <person name="Cha I.-T."/>
            <person name="Lee K.-E."/>
            <person name="Park S.-J."/>
        </authorList>
    </citation>
    <scope>NUCLEOTIDE SEQUENCE</scope>
    <source>
        <strain evidence="7">YSM-43</strain>
    </source>
</reference>
<feature type="domain" description="RNA polymerase sigma factor 70 region 4 type 2" evidence="6">
    <location>
        <begin position="113"/>
        <end position="164"/>
    </location>
</feature>
<dbReference type="NCBIfam" id="TIGR02937">
    <property type="entry name" value="sigma70-ECF"/>
    <property type="match status" value="1"/>
</dbReference>
<keyword evidence="3" id="KW-0731">Sigma factor</keyword>
<dbReference type="InterPro" id="IPR036388">
    <property type="entry name" value="WH-like_DNA-bd_sf"/>
</dbReference>
<evidence type="ECO:0000313" key="8">
    <source>
        <dbReference type="Proteomes" id="UP000830454"/>
    </source>
</evidence>
<dbReference type="Proteomes" id="UP000830454">
    <property type="component" value="Chromosome"/>
</dbReference>